<feature type="compositionally biased region" description="Polar residues" evidence="1">
    <location>
        <begin position="9"/>
        <end position="20"/>
    </location>
</feature>
<feature type="region of interest" description="Disordered" evidence="1">
    <location>
        <begin position="1"/>
        <end position="72"/>
    </location>
</feature>
<reference evidence="2" key="1">
    <citation type="submission" date="2020-06" db="EMBL/GenBank/DDBJ databases">
        <authorList>
            <person name="Li T."/>
            <person name="Hu X."/>
            <person name="Zhang T."/>
            <person name="Song X."/>
            <person name="Zhang H."/>
            <person name="Dai N."/>
            <person name="Sheng W."/>
            <person name="Hou X."/>
            <person name="Wei L."/>
        </authorList>
    </citation>
    <scope>NUCLEOTIDE SEQUENCE</scope>
    <source>
        <strain evidence="2">G02</strain>
        <tissue evidence="2">Leaf</tissue>
    </source>
</reference>
<proteinExistence type="predicted"/>
<reference evidence="2" key="2">
    <citation type="journal article" date="2024" name="Plant">
        <title>Genomic evolution and insights into agronomic trait innovations of Sesamum species.</title>
        <authorList>
            <person name="Miao H."/>
            <person name="Wang L."/>
            <person name="Qu L."/>
            <person name="Liu H."/>
            <person name="Sun Y."/>
            <person name="Le M."/>
            <person name="Wang Q."/>
            <person name="Wei S."/>
            <person name="Zheng Y."/>
            <person name="Lin W."/>
            <person name="Duan Y."/>
            <person name="Cao H."/>
            <person name="Xiong S."/>
            <person name="Wang X."/>
            <person name="Wei L."/>
            <person name="Li C."/>
            <person name="Ma Q."/>
            <person name="Ju M."/>
            <person name="Zhao R."/>
            <person name="Li G."/>
            <person name="Mu C."/>
            <person name="Tian Q."/>
            <person name="Mei H."/>
            <person name="Zhang T."/>
            <person name="Gao T."/>
            <person name="Zhang H."/>
        </authorList>
    </citation>
    <scope>NUCLEOTIDE SEQUENCE</scope>
    <source>
        <strain evidence="2">G02</strain>
    </source>
</reference>
<evidence type="ECO:0000256" key="1">
    <source>
        <dbReference type="SAM" id="MobiDB-lite"/>
    </source>
</evidence>
<protein>
    <submittedName>
        <fullName evidence="2">Uncharacterized protein</fullName>
    </submittedName>
</protein>
<organism evidence="2">
    <name type="scientific">Sesamum radiatum</name>
    <name type="common">Black benniseed</name>
    <dbReference type="NCBI Taxonomy" id="300843"/>
    <lineage>
        <taxon>Eukaryota</taxon>
        <taxon>Viridiplantae</taxon>
        <taxon>Streptophyta</taxon>
        <taxon>Embryophyta</taxon>
        <taxon>Tracheophyta</taxon>
        <taxon>Spermatophyta</taxon>
        <taxon>Magnoliopsida</taxon>
        <taxon>eudicotyledons</taxon>
        <taxon>Gunneridae</taxon>
        <taxon>Pentapetalae</taxon>
        <taxon>asterids</taxon>
        <taxon>lamiids</taxon>
        <taxon>Lamiales</taxon>
        <taxon>Pedaliaceae</taxon>
        <taxon>Sesamum</taxon>
    </lineage>
</organism>
<evidence type="ECO:0000313" key="2">
    <source>
        <dbReference type="EMBL" id="KAL0307025.1"/>
    </source>
</evidence>
<accession>A0AAW2KJB7</accession>
<comment type="caution">
    <text evidence="2">The sequence shown here is derived from an EMBL/GenBank/DDBJ whole genome shotgun (WGS) entry which is preliminary data.</text>
</comment>
<name>A0AAW2KJB7_SESRA</name>
<dbReference type="EMBL" id="JACGWJ010000028">
    <property type="protein sequence ID" value="KAL0307025.1"/>
    <property type="molecule type" value="Genomic_DNA"/>
</dbReference>
<sequence>MTGVRQLKESSSIMTSSVTTPLGALRKPGTGHLDAPFENTPGEQAIKEGYPSRAGRASPIFIGPQTHRKRVLSPPPQVHWHLVEPPHILVLSPL</sequence>
<gene>
    <name evidence="2" type="ORF">Sradi_6119800</name>
</gene>
<dbReference type="AlphaFoldDB" id="A0AAW2KJB7"/>